<dbReference type="GO" id="GO:0004674">
    <property type="term" value="F:protein serine/threonine kinase activity"/>
    <property type="evidence" value="ECO:0007669"/>
    <property type="project" value="TreeGrafter"/>
</dbReference>
<dbReference type="CDD" id="cd14014">
    <property type="entry name" value="STKc_PknB_like"/>
    <property type="match status" value="1"/>
</dbReference>
<gene>
    <name evidence="2" type="ORF">BD410DRAFT_792722</name>
</gene>
<dbReference type="EMBL" id="ML170202">
    <property type="protein sequence ID" value="TDL18930.1"/>
    <property type="molecule type" value="Genomic_DNA"/>
</dbReference>
<dbReference type="OrthoDB" id="3260205at2759"/>
<dbReference type="InterPro" id="IPR001245">
    <property type="entry name" value="Ser-Thr/Tyr_kinase_cat_dom"/>
</dbReference>
<accession>A0A4Y7PWL4</accession>
<organism evidence="2 3">
    <name type="scientific">Rickenella mellea</name>
    <dbReference type="NCBI Taxonomy" id="50990"/>
    <lineage>
        <taxon>Eukaryota</taxon>
        <taxon>Fungi</taxon>
        <taxon>Dikarya</taxon>
        <taxon>Basidiomycota</taxon>
        <taxon>Agaricomycotina</taxon>
        <taxon>Agaricomycetes</taxon>
        <taxon>Hymenochaetales</taxon>
        <taxon>Rickenellaceae</taxon>
        <taxon>Rickenella</taxon>
    </lineage>
</organism>
<dbReference type="Proteomes" id="UP000294933">
    <property type="component" value="Unassembled WGS sequence"/>
</dbReference>
<dbReference type="InterPro" id="IPR051681">
    <property type="entry name" value="Ser/Thr_Kinases-Pseudokinases"/>
</dbReference>
<dbReference type="InterPro" id="IPR008271">
    <property type="entry name" value="Ser/Thr_kinase_AS"/>
</dbReference>
<proteinExistence type="predicted"/>
<dbReference type="SUPFAM" id="SSF56112">
    <property type="entry name" value="Protein kinase-like (PK-like)"/>
    <property type="match status" value="1"/>
</dbReference>
<dbReference type="InterPro" id="IPR000719">
    <property type="entry name" value="Prot_kinase_dom"/>
</dbReference>
<dbReference type="PANTHER" id="PTHR44329">
    <property type="entry name" value="SERINE/THREONINE-PROTEIN KINASE TNNI3K-RELATED"/>
    <property type="match status" value="1"/>
</dbReference>
<dbReference type="PROSITE" id="PS00108">
    <property type="entry name" value="PROTEIN_KINASE_ST"/>
    <property type="match status" value="1"/>
</dbReference>
<dbReference type="PRINTS" id="PR00109">
    <property type="entry name" value="TYRKINASE"/>
</dbReference>
<name>A0A4Y7PWL4_9AGAM</name>
<sequence length="296" mass="33729">MTSSGPDLTGQVQMVDYVAKAGYRMYTPVAHGGMSDIFLGGWIDASKSHEKLALKFLRFMHDDDKRGKSITRLARETKAWAKLSHPNIHPYLGTALNLDIYPESPAIVSPWMVNGDMSNYIQKTRYANKDILLLQIIQGLVYLHSQGVVHGDLKGNNILIDNNGVAMITDFGRCKIMDDFDYSASVMTHAAYVAPEIFRDEHINSVTFRSDVWSLGMTALELFSGTKPLWRGERPIRIFHLVINREQPQPVDYPDFPGRYWEAFQNCWEFSPTDRPNADTILQRLQAQQQFHTSEM</sequence>
<protein>
    <submittedName>
        <fullName evidence="2">Kinase-like protein</fullName>
    </submittedName>
</protein>
<dbReference type="PROSITE" id="PS50011">
    <property type="entry name" value="PROTEIN_KINASE_DOM"/>
    <property type="match status" value="1"/>
</dbReference>
<keyword evidence="2" id="KW-0418">Kinase</keyword>
<dbReference type="InterPro" id="IPR011009">
    <property type="entry name" value="Kinase-like_dom_sf"/>
</dbReference>
<reference evidence="2 3" key="1">
    <citation type="submission" date="2018-06" db="EMBL/GenBank/DDBJ databases">
        <title>A transcriptomic atlas of mushroom development highlights an independent origin of complex multicellularity.</title>
        <authorList>
            <consortium name="DOE Joint Genome Institute"/>
            <person name="Krizsan K."/>
            <person name="Almasi E."/>
            <person name="Merenyi Z."/>
            <person name="Sahu N."/>
            <person name="Viragh M."/>
            <person name="Koszo T."/>
            <person name="Mondo S."/>
            <person name="Kiss B."/>
            <person name="Balint B."/>
            <person name="Kues U."/>
            <person name="Barry K."/>
            <person name="Hegedus J.C."/>
            <person name="Henrissat B."/>
            <person name="Johnson J."/>
            <person name="Lipzen A."/>
            <person name="Ohm R."/>
            <person name="Nagy I."/>
            <person name="Pangilinan J."/>
            <person name="Yan J."/>
            <person name="Xiong Y."/>
            <person name="Grigoriev I.V."/>
            <person name="Hibbett D.S."/>
            <person name="Nagy L.G."/>
        </authorList>
    </citation>
    <scope>NUCLEOTIDE SEQUENCE [LARGE SCALE GENOMIC DNA]</scope>
    <source>
        <strain evidence="2 3">SZMC22713</strain>
    </source>
</reference>
<dbReference type="STRING" id="50990.A0A4Y7PWL4"/>
<dbReference type="GO" id="GO:0005524">
    <property type="term" value="F:ATP binding"/>
    <property type="evidence" value="ECO:0007669"/>
    <property type="project" value="UniProtKB-KW"/>
</dbReference>
<evidence type="ECO:0000313" key="3">
    <source>
        <dbReference type="Proteomes" id="UP000294933"/>
    </source>
</evidence>
<evidence type="ECO:0000313" key="2">
    <source>
        <dbReference type="EMBL" id="TDL18930.1"/>
    </source>
</evidence>
<dbReference type="Pfam" id="PF07714">
    <property type="entry name" value="PK_Tyr_Ser-Thr"/>
    <property type="match status" value="1"/>
</dbReference>
<dbReference type="Gene3D" id="1.10.510.10">
    <property type="entry name" value="Transferase(Phosphotransferase) domain 1"/>
    <property type="match status" value="1"/>
</dbReference>
<evidence type="ECO:0000259" key="1">
    <source>
        <dbReference type="PROSITE" id="PS50011"/>
    </source>
</evidence>
<dbReference type="VEuPathDB" id="FungiDB:BD410DRAFT_792722"/>
<feature type="domain" description="Protein kinase" evidence="1">
    <location>
        <begin position="23"/>
        <end position="291"/>
    </location>
</feature>
<dbReference type="SMART" id="SM00220">
    <property type="entry name" value="S_TKc"/>
    <property type="match status" value="1"/>
</dbReference>
<keyword evidence="2" id="KW-0808">Transferase</keyword>
<keyword evidence="3" id="KW-1185">Reference proteome</keyword>
<dbReference type="AlphaFoldDB" id="A0A4Y7PWL4"/>